<keyword evidence="4" id="KW-0963">Cytoplasm</keyword>
<dbReference type="PANTHER" id="PTHR11645:SF0">
    <property type="entry name" value="PYRROLINE-5-CARBOXYLATE REDUCTASE 3"/>
    <property type="match status" value="1"/>
</dbReference>
<feature type="binding site" evidence="5">
    <location>
        <begin position="63"/>
        <end position="66"/>
    </location>
    <ligand>
        <name>NADP(+)</name>
        <dbReference type="ChEBI" id="CHEBI:58349"/>
    </ligand>
</feature>
<comment type="caution">
    <text evidence="8">The sequence shown here is derived from an EMBL/GenBank/DDBJ whole genome shotgun (WGS) entry which is preliminary data.</text>
</comment>
<name>A0A845B6Z9_9SPHN</name>
<dbReference type="PROSITE" id="PS00521">
    <property type="entry name" value="P5CR"/>
    <property type="match status" value="1"/>
</dbReference>
<evidence type="ECO:0000256" key="4">
    <source>
        <dbReference type="HAMAP-Rule" id="MF_01925"/>
    </source>
</evidence>
<feature type="domain" description="Pyrroline-5-carboxylate reductase dimerisation" evidence="7">
    <location>
        <begin position="155"/>
        <end position="260"/>
    </location>
</feature>
<dbReference type="GO" id="GO:0005737">
    <property type="term" value="C:cytoplasm"/>
    <property type="evidence" value="ECO:0007669"/>
    <property type="project" value="UniProtKB-SubCell"/>
</dbReference>
<keyword evidence="4" id="KW-0028">Amino-acid biosynthesis</keyword>
<evidence type="ECO:0000259" key="7">
    <source>
        <dbReference type="Pfam" id="PF14748"/>
    </source>
</evidence>
<sequence>MALDKILIVGFGKMAQAMVEGWLASGISPDRFAIYHPRRSEAPAGIALHNEWPDEHFDAVLLAVKPQMLGELAPQLEPLIGPDTVLVSVLAGIDLAGLRRVFPRAGGIARFMPNLAVALRKSPNALAATGLDDAQREELTRLAEAVGSAEWLDDESQFNLVTALAGSGPGFVFRFIDALAGGAADMGLDRAQADRLATAMVEGASALAGASEHSAAELAARVASKGGMTQKGLDVLDDGAALQELLRECLRAARDRGAEMAEMAGDKG</sequence>
<dbReference type="SUPFAM" id="SSF48179">
    <property type="entry name" value="6-phosphogluconate dehydrogenase C-terminal domain-like"/>
    <property type="match status" value="1"/>
</dbReference>
<gene>
    <name evidence="4" type="primary">proC</name>
    <name evidence="8" type="ORF">GRI65_12185</name>
</gene>
<dbReference type="EMBL" id="WTYL01000003">
    <property type="protein sequence ID" value="MXP45207.1"/>
    <property type="molecule type" value="Genomic_DNA"/>
</dbReference>
<dbReference type="Pfam" id="PF03807">
    <property type="entry name" value="F420_oxidored"/>
    <property type="match status" value="1"/>
</dbReference>
<evidence type="ECO:0000256" key="3">
    <source>
        <dbReference type="ARBA" id="ARBA00023002"/>
    </source>
</evidence>
<reference evidence="8 9" key="1">
    <citation type="submission" date="2019-12" db="EMBL/GenBank/DDBJ databases">
        <title>Genomic-based taxomic classification of the family Erythrobacteraceae.</title>
        <authorList>
            <person name="Xu L."/>
        </authorList>
    </citation>
    <scope>NUCLEOTIDE SEQUENCE [LARGE SCALE GENOMIC DNA]</scope>
    <source>
        <strain evidence="8 9">KCTC 42453</strain>
    </source>
</reference>
<comment type="function">
    <text evidence="4">Catalyzes the reduction of 1-pyrroline-5-carboxylate (PCA) to L-proline.</text>
</comment>
<keyword evidence="9" id="KW-1185">Reference proteome</keyword>
<organism evidence="8 9">
    <name type="scientific">Allopontixanthobacter sediminis</name>
    <dbReference type="NCBI Taxonomy" id="1689985"/>
    <lineage>
        <taxon>Bacteria</taxon>
        <taxon>Pseudomonadati</taxon>
        <taxon>Pseudomonadota</taxon>
        <taxon>Alphaproteobacteria</taxon>
        <taxon>Sphingomonadales</taxon>
        <taxon>Erythrobacteraceae</taxon>
        <taxon>Allopontixanthobacter</taxon>
    </lineage>
</organism>
<dbReference type="Gene3D" id="1.10.3730.10">
    <property type="entry name" value="ProC C-terminal domain-like"/>
    <property type="match status" value="1"/>
</dbReference>
<comment type="similarity">
    <text evidence="1 4">Belongs to the pyrroline-5-carboxylate reductase family.</text>
</comment>
<dbReference type="Gene3D" id="3.40.50.720">
    <property type="entry name" value="NAD(P)-binding Rossmann-like Domain"/>
    <property type="match status" value="1"/>
</dbReference>
<comment type="subcellular location">
    <subcellularLocation>
        <location evidence="4">Cytoplasm</location>
    </subcellularLocation>
</comment>
<feature type="domain" description="Pyrroline-5-carboxylate reductase catalytic N-terminal" evidence="6">
    <location>
        <begin position="5"/>
        <end position="92"/>
    </location>
</feature>
<evidence type="ECO:0000256" key="1">
    <source>
        <dbReference type="ARBA" id="ARBA00005525"/>
    </source>
</evidence>
<dbReference type="Pfam" id="PF14748">
    <property type="entry name" value="P5CR_dimer"/>
    <property type="match status" value="1"/>
</dbReference>
<dbReference type="UniPathway" id="UPA00098">
    <property type="reaction ID" value="UER00361"/>
</dbReference>
<dbReference type="InterPro" id="IPR008927">
    <property type="entry name" value="6-PGluconate_DH-like_C_sf"/>
</dbReference>
<evidence type="ECO:0000313" key="9">
    <source>
        <dbReference type="Proteomes" id="UP000431922"/>
    </source>
</evidence>
<accession>A0A845B6Z9</accession>
<comment type="pathway">
    <text evidence="4">Amino-acid biosynthesis; L-proline biosynthesis; L-proline from L-glutamate 5-semialdehyde: step 1/1.</text>
</comment>
<keyword evidence="3 4" id="KW-0560">Oxidoreductase</keyword>
<evidence type="ECO:0000313" key="8">
    <source>
        <dbReference type="EMBL" id="MXP45207.1"/>
    </source>
</evidence>
<evidence type="ECO:0000259" key="6">
    <source>
        <dbReference type="Pfam" id="PF03807"/>
    </source>
</evidence>
<dbReference type="InterPro" id="IPR029036">
    <property type="entry name" value="P5CR_dimer"/>
</dbReference>
<dbReference type="HAMAP" id="MF_01925">
    <property type="entry name" value="P5C_reductase"/>
    <property type="match status" value="1"/>
</dbReference>
<dbReference type="InterPro" id="IPR028939">
    <property type="entry name" value="P5C_Rdtase_cat_N"/>
</dbReference>
<dbReference type="InterPro" id="IPR000304">
    <property type="entry name" value="Pyrroline-COOH_reductase"/>
</dbReference>
<dbReference type="EC" id="1.5.1.2" evidence="4"/>
<evidence type="ECO:0000256" key="5">
    <source>
        <dbReference type="PIRSR" id="PIRSR000193-1"/>
    </source>
</evidence>
<dbReference type="AlphaFoldDB" id="A0A845B6Z9"/>
<dbReference type="InterPro" id="IPR053790">
    <property type="entry name" value="P5CR-like_CS"/>
</dbReference>
<dbReference type="PIRSF" id="PIRSF000193">
    <property type="entry name" value="Pyrrol-5-carb_rd"/>
    <property type="match status" value="1"/>
</dbReference>
<dbReference type="RefSeq" id="WP_160756828.1">
    <property type="nucleotide sequence ID" value="NZ_WTYL01000003.1"/>
</dbReference>
<comment type="catalytic activity">
    <reaction evidence="4">
        <text>L-proline + NAD(+) = (S)-1-pyrroline-5-carboxylate + NADH + 2 H(+)</text>
        <dbReference type="Rhea" id="RHEA:14105"/>
        <dbReference type="ChEBI" id="CHEBI:15378"/>
        <dbReference type="ChEBI" id="CHEBI:17388"/>
        <dbReference type="ChEBI" id="CHEBI:57540"/>
        <dbReference type="ChEBI" id="CHEBI:57945"/>
        <dbReference type="ChEBI" id="CHEBI:60039"/>
        <dbReference type="EC" id="1.5.1.2"/>
    </reaction>
</comment>
<dbReference type="PANTHER" id="PTHR11645">
    <property type="entry name" value="PYRROLINE-5-CARBOXYLATE REDUCTASE"/>
    <property type="match status" value="1"/>
</dbReference>
<keyword evidence="4" id="KW-0641">Proline biosynthesis</keyword>
<dbReference type="GO" id="GO:0004735">
    <property type="term" value="F:pyrroline-5-carboxylate reductase activity"/>
    <property type="evidence" value="ECO:0007669"/>
    <property type="project" value="UniProtKB-UniRule"/>
</dbReference>
<comment type="catalytic activity">
    <reaction evidence="4">
        <text>L-proline + NADP(+) = (S)-1-pyrroline-5-carboxylate + NADPH + 2 H(+)</text>
        <dbReference type="Rhea" id="RHEA:14109"/>
        <dbReference type="ChEBI" id="CHEBI:15378"/>
        <dbReference type="ChEBI" id="CHEBI:17388"/>
        <dbReference type="ChEBI" id="CHEBI:57783"/>
        <dbReference type="ChEBI" id="CHEBI:58349"/>
        <dbReference type="ChEBI" id="CHEBI:60039"/>
        <dbReference type="EC" id="1.5.1.2"/>
    </reaction>
</comment>
<keyword evidence="2 4" id="KW-0521">NADP</keyword>
<dbReference type="InterPro" id="IPR036291">
    <property type="entry name" value="NAD(P)-bd_dom_sf"/>
</dbReference>
<dbReference type="Proteomes" id="UP000431922">
    <property type="component" value="Unassembled WGS sequence"/>
</dbReference>
<evidence type="ECO:0000256" key="2">
    <source>
        <dbReference type="ARBA" id="ARBA00022857"/>
    </source>
</evidence>
<dbReference type="OrthoDB" id="9805754at2"/>
<protein>
    <recommendedName>
        <fullName evidence="4">Pyrroline-5-carboxylate reductase</fullName>
        <shortName evidence="4">P5C reductase</shortName>
        <shortName evidence="4">P5CR</shortName>
        <ecNumber evidence="4">1.5.1.2</ecNumber>
    </recommendedName>
    <alternativeName>
        <fullName evidence="4">PCA reductase</fullName>
    </alternativeName>
</protein>
<feature type="binding site" evidence="5">
    <location>
        <position position="50"/>
    </location>
    <ligand>
        <name>NADPH</name>
        <dbReference type="ChEBI" id="CHEBI:57783"/>
    </ligand>
</feature>
<dbReference type="GO" id="GO:0055129">
    <property type="term" value="P:L-proline biosynthetic process"/>
    <property type="evidence" value="ECO:0007669"/>
    <property type="project" value="UniProtKB-UniRule"/>
</dbReference>
<dbReference type="SUPFAM" id="SSF51735">
    <property type="entry name" value="NAD(P)-binding Rossmann-fold domains"/>
    <property type="match status" value="1"/>
</dbReference>
<proteinExistence type="inferred from homology"/>